<dbReference type="PANTHER" id="PTHR47814:SF1">
    <property type="entry name" value="PEPTIDYL-TRNA HYDROLASE ARFB"/>
    <property type="match status" value="1"/>
</dbReference>
<gene>
    <name evidence="3" type="primary">arfB</name>
    <name evidence="3" type="ORF">ML462_05940</name>
</gene>
<dbReference type="RefSeq" id="WP_240712833.1">
    <property type="nucleotide sequence ID" value="NZ_JAKVTV010000001.1"/>
</dbReference>
<dbReference type="Proteomes" id="UP001139226">
    <property type="component" value="Unassembled WGS sequence"/>
</dbReference>
<accession>A0A9X1V2P2</accession>
<feature type="compositionally biased region" description="Basic residues" evidence="1">
    <location>
        <begin position="97"/>
        <end position="122"/>
    </location>
</feature>
<name>A0A9X1V2P2_9FLAO</name>
<organism evidence="3 4">
    <name type="scientific">Christiangramia lutea</name>
    <dbReference type="NCBI Taxonomy" id="1607951"/>
    <lineage>
        <taxon>Bacteria</taxon>
        <taxon>Pseudomonadati</taxon>
        <taxon>Bacteroidota</taxon>
        <taxon>Flavobacteriia</taxon>
        <taxon>Flavobacteriales</taxon>
        <taxon>Flavobacteriaceae</taxon>
        <taxon>Christiangramia</taxon>
    </lineage>
</organism>
<keyword evidence="3" id="KW-0378">Hydrolase</keyword>
<dbReference type="Pfam" id="PF00472">
    <property type="entry name" value="RF-1"/>
    <property type="match status" value="1"/>
</dbReference>
<evidence type="ECO:0000259" key="2">
    <source>
        <dbReference type="Pfam" id="PF00472"/>
    </source>
</evidence>
<dbReference type="Gene3D" id="3.30.160.20">
    <property type="match status" value="1"/>
</dbReference>
<dbReference type="SUPFAM" id="SSF110916">
    <property type="entry name" value="Peptidyl-tRNA hydrolase domain-like"/>
    <property type="match status" value="1"/>
</dbReference>
<evidence type="ECO:0000256" key="1">
    <source>
        <dbReference type="SAM" id="MobiDB-lite"/>
    </source>
</evidence>
<reference evidence="3" key="1">
    <citation type="submission" date="2022-03" db="EMBL/GenBank/DDBJ databases">
        <title>Gramella crocea sp. nov., isolated from activated sludge of a seafood processing plant.</title>
        <authorList>
            <person name="Zhang X."/>
        </authorList>
    </citation>
    <scope>NUCLEOTIDE SEQUENCE</scope>
    <source>
        <strain evidence="3">YJ019</strain>
    </source>
</reference>
<sequence>MNEEIILNELDFKAVRSSGPGGQHANKTATRVELSFEISASQALSEKEKERIFKKLSGRINKEGVLKMASEDSRSQHSNKELVIQNFLFELKEALKKPKPRKKTKPTKASKIKRLKAKKKKSEIKANRKDPLK</sequence>
<feature type="compositionally biased region" description="Basic and acidic residues" evidence="1">
    <location>
        <begin position="123"/>
        <end position="133"/>
    </location>
</feature>
<dbReference type="EC" id="3.1.1.29" evidence="3"/>
<evidence type="ECO:0000313" key="4">
    <source>
        <dbReference type="Proteomes" id="UP001139226"/>
    </source>
</evidence>
<feature type="domain" description="Prokaryotic-type class I peptide chain release factors" evidence="2">
    <location>
        <begin position="4"/>
        <end position="128"/>
    </location>
</feature>
<dbReference type="AlphaFoldDB" id="A0A9X1V2P2"/>
<dbReference type="InterPro" id="IPR000352">
    <property type="entry name" value="Pep_chain_release_fac_I"/>
</dbReference>
<dbReference type="PANTHER" id="PTHR47814">
    <property type="entry name" value="PEPTIDYL-TRNA HYDROLASE ARFB"/>
    <property type="match status" value="1"/>
</dbReference>
<dbReference type="NCBIfam" id="NF006718">
    <property type="entry name" value="PRK09256.1"/>
    <property type="match status" value="1"/>
</dbReference>
<comment type="caution">
    <text evidence="3">The sequence shown here is derived from an EMBL/GenBank/DDBJ whole genome shotgun (WGS) entry which is preliminary data.</text>
</comment>
<dbReference type="GO" id="GO:0072344">
    <property type="term" value="P:rescue of stalled ribosome"/>
    <property type="evidence" value="ECO:0007669"/>
    <property type="project" value="TreeGrafter"/>
</dbReference>
<dbReference type="GO" id="GO:0004045">
    <property type="term" value="F:peptidyl-tRNA hydrolase activity"/>
    <property type="evidence" value="ECO:0007669"/>
    <property type="project" value="UniProtKB-EC"/>
</dbReference>
<feature type="region of interest" description="Disordered" evidence="1">
    <location>
        <begin position="95"/>
        <end position="133"/>
    </location>
</feature>
<dbReference type="EMBL" id="JAKVTV010000001">
    <property type="protein sequence ID" value="MCH4822710.1"/>
    <property type="molecule type" value="Genomic_DNA"/>
</dbReference>
<dbReference type="GO" id="GO:0003747">
    <property type="term" value="F:translation release factor activity"/>
    <property type="evidence" value="ECO:0007669"/>
    <property type="project" value="InterPro"/>
</dbReference>
<protein>
    <submittedName>
        <fullName evidence="3">Aminoacyl-tRNA hydrolase</fullName>
        <ecNumber evidence="3">3.1.1.29</ecNumber>
    </submittedName>
</protein>
<proteinExistence type="predicted"/>
<dbReference type="GO" id="GO:0043022">
    <property type="term" value="F:ribosome binding"/>
    <property type="evidence" value="ECO:0007669"/>
    <property type="project" value="TreeGrafter"/>
</dbReference>
<evidence type="ECO:0000313" key="3">
    <source>
        <dbReference type="EMBL" id="MCH4822710.1"/>
    </source>
</evidence>
<keyword evidence="4" id="KW-1185">Reference proteome</keyword>